<dbReference type="InterPro" id="IPR018584">
    <property type="entry name" value="GT87"/>
</dbReference>
<evidence type="ECO:0000256" key="9">
    <source>
        <dbReference type="SAM" id="Phobius"/>
    </source>
</evidence>
<feature type="transmembrane region" description="Helical" evidence="9">
    <location>
        <begin position="284"/>
        <end position="302"/>
    </location>
</feature>
<dbReference type="GO" id="GO:0016757">
    <property type="term" value="F:glycosyltransferase activity"/>
    <property type="evidence" value="ECO:0007669"/>
    <property type="project" value="UniProtKB-KW"/>
</dbReference>
<keyword evidence="3 10" id="KW-0808">Transferase</keyword>
<keyword evidence="4 9" id="KW-0812">Transmembrane</keyword>
<gene>
    <name evidence="10" type="ORF">FHR36_005239</name>
</gene>
<keyword evidence="5 9" id="KW-1133">Transmembrane helix</keyword>
<keyword evidence="2" id="KW-1003">Cell membrane</keyword>
<comment type="similarity">
    <text evidence="7">Belongs to the glycosyltransferase 87 family.</text>
</comment>
<keyword evidence="6 9" id="KW-0472">Membrane</keyword>
<dbReference type="Pfam" id="PF09594">
    <property type="entry name" value="GT87"/>
    <property type="match status" value="1"/>
</dbReference>
<feature type="transmembrane region" description="Helical" evidence="9">
    <location>
        <begin position="118"/>
        <end position="135"/>
    </location>
</feature>
<dbReference type="RefSeq" id="WP_253800913.1">
    <property type="nucleotide sequence ID" value="NZ_BAAAUB010000034.1"/>
</dbReference>
<feature type="transmembrane region" description="Helical" evidence="9">
    <location>
        <begin position="195"/>
        <end position="213"/>
    </location>
</feature>
<comment type="caution">
    <text evidence="10">The sequence shown here is derived from an EMBL/GenBank/DDBJ whole genome shotgun (WGS) entry which is preliminary data.</text>
</comment>
<evidence type="ECO:0000256" key="4">
    <source>
        <dbReference type="ARBA" id="ARBA00022692"/>
    </source>
</evidence>
<feature type="transmembrane region" description="Helical" evidence="9">
    <location>
        <begin position="165"/>
        <end position="188"/>
    </location>
</feature>
<evidence type="ECO:0000256" key="8">
    <source>
        <dbReference type="SAM" id="MobiDB-lite"/>
    </source>
</evidence>
<protein>
    <submittedName>
        <fullName evidence="10">Alpha-1,2-mannosyltransferase</fullName>
        <ecNumber evidence="10">2.4.1.-</ecNumber>
    </submittedName>
</protein>
<accession>A0ABT1J4L7</accession>
<keyword evidence="11" id="KW-1185">Reference proteome</keyword>
<evidence type="ECO:0000313" key="10">
    <source>
        <dbReference type="EMBL" id="MCP2312073.1"/>
    </source>
</evidence>
<organism evidence="10 11">
    <name type="scientific">Kitasatospora paracochleata</name>
    <dbReference type="NCBI Taxonomy" id="58354"/>
    <lineage>
        <taxon>Bacteria</taxon>
        <taxon>Bacillati</taxon>
        <taxon>Actinomycetota</taxon>
        <taxon>Actinomycetes</taxon>
        <taxon>Kitasatosporales</taxon>
        <taxon>Streptomycetaceae</taxon>
        <taxon>Kitasatospora</taxon>
    </lineage>
</organism>
<feature type="transmembrane region" description="Helical" evidence="9">
    <location>
        <begin position="332"/>
        <end position="351"/>
    </location>
</feature>
<reference evidence="10 11" key="1">
    <citation type="submission" date="2022-06" db="EMBL/GenBank/DDBJ databases">
        <title>Sequencing the genomes of 1000 actinobacteria strains.</title>
        <authorList>
            <person name="Klenk H.-P."/>
        </authorList>
    </citation>
    <scope>NUCLEOTIDE SEQUENCE [LARGE SCALE GENOMIC DNA]</scope>
    <source>
        <strain evidence="10 11">DSM 41656</strain>
    </source>
</reference>
<evidence type="ECO:0000313" key="11">
    <source>
        <dbReference type="Proteomes" id="UP001206483"/>
    </source>
</evidence>
<evidence type="ECO:0000256" key="2">
    <source>
        <dbReference type="ARBA" id="ARBA00022475"/>
    </source>
</evidence>
<feature type="compositionally biased region" description="Pro residues" evidence="8">
    <location>
        <begin position="386"/>
        <end position="395"/>
    </location>
</feature>
<proteinExistence type="inferred from homology"/>
<feature type="transmembrane region" description="Helical" evidence="9">
    <location>
        <begin position="86"/>
        <end position="106"/>
    </location>
</feature>
<feature type="transmembrane region" description="Helical" evidence="9">
    <location>
        <begin position="12"/>
        <end position="31"/>
    </location>
</feature>
<sequence>MSAAPATVRRILVLIALATSTTVFLAVIPGHRGWFDVGVYYGTVHHWADTGTIYDYVRPGTAYGFTYPPFAAFCMLPMLLLGWHPAIAVSVVLGAVATGLLLWWLVDPVARRRGWNRWYAFSIAACLVALLNPVRDTFSFGQVNLLLVALVLADWRLADSRYARWAGIGIGLAAALKLTPALFIGYLLLTRRRTALVATAVALVATGVGWLAAPRASGTFWTAALWDTDRVGAFGYISNQSLQGAIARLGPELPGRALWLASSLVVLGIWAYRVRRAARAGDRLAGYALTGLACCLVSPITWVHHLVWLLPALAVLGDAALRTTDRLRRARLLATGWTLYAVLVSGVVWLFRADTPGPLALIGGNAYLLITLGLLIGMPIRRRPPAAPRPAPVREPVPATSGVPG</sequence>
<name>A0ABT1J4L7_9ACTN</name>
<evidence type="ECO:0000256" key="1">
    <source>
        <dbReference type="ARBA" id="ARBA00004651"/>
    </source>
</evidence>
<dbReference type="Proteomes" id="UP001206483">
    <property type="component" value="Unassembled WGS sequence"/>
</dbReference>
<evidence type="ECO:0000256" key="5">
    <source>
        <dbReference type="ARBA" id="ARBA00022989"/>
    </source>
</evidence>
<evidence type="ECO:0000256" key="7">
    <source>
        <dbReference type="ARBA" id="ARBA00024033"/>
    </source>
</evidence>
<keyword evidence="10" id="KW-0328">Glycosyltransferase</keyword>
<comment type="subcellular location">
    <subcellularLocation>
        <location evidence="1">Cell membrane</location>
        <topology evidence="1">Multi-pass membrane protein</topology>
    </subcellularLocation>
</comment>
<feature type="transmembrane region" description="Helical" evidence="9">
    <location>
        <begin position="256"/>
        <end position="272"/>
    </location>
</feature>
<dbReference type="EMBL" id="JAMZDX010000005">
    <property type="protein sequence ID" value="MCP2312073.1"/>
    <property type="molecule type" value="Genomic_DNA"/>
</dbReference>
<feature type="region of interest" description="Disordered" evidence="8">
    <location>
        <begin position="386"/>
        <end position="405"/>
    </location>
</feature>
<feature type="transmembrane region" description="Helical" evidence="9">
    <location>
        <begin position="357"/>
        <end position="380"/>
    </location>
</feature>
<evidence type="ECO:0000256" key="6">
    <source>
        <dbReference type="ARBA" id="ARBA00023136"/>
    </source>
</evidence>
<dbReference type="EC" id="2.4.1.-" evidence="10"/>
<evidence type="ECO:0000256" key="3">
    <source>
        <dbReference type="ARBA" id="ARBA00022679"/>
    </source>
</evidence>